<organism evidence="6 7">
    <name type="scientific">Odinarchaeota yellowstonii (strain LCB_4)</name>
    <dbReference type="NCBI Taxonomy" id="1841599"/>
    <lineage>
        <taxon>Archaea</taxon>
        <taxon>Promethearchaeati</taxon>
        <taxon>Candidatus Odinarchaeota</taxon>
        <taxon>Candidatus Odinarchaeia</taxon>
        <taxon>Candidatus Odinarchaeales</taxon>
        <taxon>Candidatus Odinarchaeaceae</taxon>
        <taxon>Candidatus Odinarchaeum</taxon>
    </lineage>
</organism>
<evidence type="ECO:0000313" key="7">
    <source>
        <dbReference type="Proteomes" id="UP000186851"/>
    </source>
</evidence>
<reference evidence="6" key="2">
    <citation type="journal article" date="2022" name="Nat. Microbiol.">
        <title>A closed Candidatus Odinarchaeum chromosome exposes Asgard archaeal viruses.</title>
        <authorList>
            <person name="Tamarit D."/>
            <person name="Caceres E.F."/>
            <person name="Krupovic M."/>
            <person name="Nijland R."/>
            <person name="Eme L."/>
            <person name="Robinson N.P."/>
            <person name="Ettema T.J.G."/>
        </authorList>
    </citation>
    <scope>NUCLEOTIDE SEQUENCE</scope>
    <source>
        <strain evidence="6">LCB_4</strain>
    </source>
</reference>
<feature type="transmembrane region" description="Helical" evidence="5">
    <location>
        <begin position="200"/>
        <end position="224"/>
    </location>
</feature>
<feature type="transmembrane region" description="Helical" evidence="5">
    <location>
        <begin position="236"/>
        <end position="253"/>
    </location>
</feature>
<evidence type="ECO:0000256" key="1">
    <source>
        <dbReference type="ARBA" id="ARBA00004141"/>
    </source>
</evidence>
<dbReference type="GO" id="GO:0005886">
    <property type="term" value="C:plasma membrane"/>
    <property type="evidence" value="ECO:0007669"/>
    <property type="project" value="UniProtKB-SubCell"/>
</dbReference>
<keyword evidence="2 5" id="KW-0812">Transmembrane</keyword>
<feature type="transmembrane region" description="Helical" evidence="5">
    <location>
        <begin position="166"/>
        <end position="188"/>
    </location>
</feature>
<dbReference type="Proteomes" id="UP000186851">
    <property type="component" value="Chromosome"/>
</dbReference>
<keyword evidence="3 5" id="KW-1133">Transmembrane helix</keyword>
<feature type="transmembrane region" description="Helical" evidence="5">
    <location>
        <begin position="135"/>
        <end position="160"/>
    </location>
</feature>
<keyword evidence="4 5" id="KW-0472">Membrane</keyword>
<reference evidence="6" key="1">
    <citation type="journal article" date="2017" name="Nature">
        <title>Asgard archaea illuminate the origin of eukaryotic cellular complexity.</title>
        <authorList>
            <person name="Zaremba-Niedzwiedzka K."/>
            <person name="Caceres E.F."/>
            <person name="Saw J.H."/>
            <person name="Backstrom D."/>
            <person name="Juzokaite L."/>
            <person name="Vancaester E."/>
            <person name="Seitz K.W."/>
            <person name="Anantharaman K."/>
            <person name="Starnawski P."/>
            <person name="Kjeldsen K.U."/>
            <person name="Scott M.B."/>
            <person name="Nunoura T."/>
            <person name="Banfield J.F."/>
            <person name="Schramm A."/>
            <person name="Baker B.J."/>
            <person name="Spang A."/>
            <person name="Ettema T.J.G."/>
        </authorList>
    </citation>
    <scope>NUCLEOTIDE SEQUENCE</scope>
    <source>
        <strain evidence="6">LCB_4</strain>
    </source>
</reference>
<dbReference type="KEGG" id="oyw:OdinLCB4_000290"/>
<feature type="transmembrane region" description="Helical" evidence="5">
    <location>
        <begin position="22"/>
        <end position="45"/>
    </location>
</feature>
<dbReference type="InterPro" id="IPR051598">
    <property type="entry name" value="TSUP/Inactive_protease-like"/>
</dbReference>
<protein>
    <recommendedName>
        <fullName evidence="5">Probable membrane transporter protein</fullName>
    </recommendedName>
</protein>
<dbReference type="Pfam" id="PF01925">
    <property type="entry name" value="TauE"/>
    <property type="match status" value="1"/>
</dbReference>
<feature type="transmembrane region" description="Helical" evidence="5">
    <location>
        <begin position="52"/>
        <end position="74"/>
    </location>
</feature>
<dbReference type="EMBL" id="CP091871">
    <property type="protein sequence ID" value="WEU41101.1"/>
    <property type="molecule type" value="Genomic_DNA"/>
</dbReference>
<evidence type="ECO:0000313" key="6">
    <source>
        <dbReference type="EMBL" id="WEU41101.1"/>
    </source>
</evidence>
<accession>A0AAF0D3S0</accession>
<evidence type="ECO:0000256" key="5">
    <source>
        <dbReference type="RuleBase" id="RU363041"/>
    </source>
</evidence>
<dbReference type="PANTHER" id="PTHR43701:SF2">
    <property type="entry name" value="MEMBRANE TRANSPORTER PROTEIN YJNA-RELATED"/>
    <property type="match status" value="1"/>
</dbReference>
<evidence type="ECO:0000256" key="3">
    <source>
        <dbReference type="ARBA" id="ARBA00022989"/>
    </source>
</evidence>
<proteinExistence type="inferred from homology"/>
<comment type="subcellular location">
    <subcellularLocation>
        <location evidence="5">Cell membrane</location>
        <topology evidence="5">Multi-pass membrane protein</topology>
    </subcellularLocation>
    <subcellularLocation>
        <location evidence="1">Membrane</location>
        <topology evidence="1">Multi-pass membrane protein</topology>
    </subcellularLocation>
</comment>
<keyword evidence="5" id="KW-1003">Cell membrane</keyword>
<comment type="similarity">
    <text evidence="5">Belongs to the 4-toluene sulfonate uptake permease (TSUP) (TC 2.A.102) family.</text>
</comment>
<dbReference type="PANTHER" id="PTHR43701">
    <property type="entry name" value="MEMBRANE TRANSPORTER PROTEIN MJ0441-RELATED"/>
    <property type="match status" value="1"/>
</dbReference>
<sequence>MIGIGGNSLLIPILVIFLNLDIHVAIATMVFSSLFIGLSSLIVYFKNRVVDFKLAVLMEAGTIPGAFLAPHISILIPTEILTYIFVAAMILISGYMGLSNHFKPAADNGKCNISKSAPQKYYWIREYHYKDESRIAVVNVPLTITISFIIGLIVGLIGVAGGTMKVPFLTLVCGLPMIIAVGTAFLMITLTSISASLGYVFYGLIDFSIAIAIIIGLIIGSQLGSRVALKTSQKKLKIIFSIVLFLISIMMLLT</sequence>
<name>A0AAF0D3S0_ODILC</name>
<feature type="transmembrane region" description="Helical" evidence="5">
    <location>
        <begin position="80"/>
        <end position="98"/>
    </location>
</feature>
<evidence type="ECO:0000256" key="4">
    <source>
        <dbReference type="ARBA" id="ARBA00023136"/>
    </source>
</evidence>
<evidence type="ECO:0000256" key="2">
    <source>
        <dbReference type="ARBA" id="ARBA00022692"/>
    </source>
</evidence>
<dbReference type="InterPro" id="IPR002781">
    <property type="entry name" value="TM_pro_TauE-like"/>
</dbReference>
<gene>
    <name evidence="6" type="ORF">OdinLCB4_000290</name>
</gene>
<dbReference type="AlphaFoldDB" id="A0AAF0D3S0"/>